<accession>A0A366LKF3</accession>
<dbReference type="Pfam" id="PF01609">
    <property type="entry name" value="DDE_Tnp_1"/>
    <property type="match status" value="1"/>
</dbReference>
<evidence type="ECO:0000313" key="4">
    <source>
        <dbReference type="Proteomes" id="UP000253303"/>
    </source>
</evidence>
<dbReference type="PANTHER" id="PTHR30007">
    <property type="entry name" value="PHP DOMAIN PROTEIN"/>
    <property type="match status" value="1"/>
</dbReference>
<feature type="compositionally biased region" description="Basic and acidic residues" evidence="1">
    <location>
        <begin position="131"/>
        <end position="143"/>
    </location>
</feature>
<feature type="region of interest" description="Disordered" evidence="1">
    <location>
        <begin position="109"/>
        <end position="195"/>
    </location>
</feature>
<sequence length="272" mass="30773">MLSAYLTTPIRHVFANQGFAGRLVDWARDRLRTTLEIVRKPADRPGFNVIARRWVVERTLAWLTACRRLARDYAGGRAGLLQAWGAVPVDLSAVRRSPPRRTQELRLGLLPRPDRRRPSAARWSDRAGVGQREHPSGRRDAPLRRRAGLADDLPASFVGARSQPGRGDLVDTAAYHPGQPRPRRPAGVDRRRAARPTTASILARRAERLPHRHWTRPCIEPRHTATAYVRGLLADLARKNCWNLAEHAGLTSPQAMQRLLRTARWDTGRRTR</sequence>
<reference evidence="3 4" key="1">
    <citation type="submission" date="2018-06" db="EMBL/GenBank/DDBJ databases">
        <title>Sphaerisporangium craniellae sp. nov., isolated from a marine sponge in the South China Sea.</title>
        <authorList>
            <person name="Li L."/>
        </authorList>
    </citation>
    <scope>NUCLEOTIDE SEQUENCE [LARGE SCALE GENOMIC DNA]</scope>
    <source>
        <strain evidence="3 4">LHW63015</strain>
    </source>
</reference>
<organism evidence="3 4">
    <name type="scientific">Spongiactinospora rosea</name>
    <dbReference type="NCBI Taxonomy" id="2248750"/>
    <lineage>
        <taxon>Bacteria</taxon>
        <taxon>Bacillati</taxon>
        <taxon>Actinomycetota</taxon>
        <taxon>Actinomycetes</taxon>
        <taxon>Streptosporangiales</taxon>
        <taxon>Streptosporangiaceae</taxon>
        <taxon>Spongiactinospora</taxon>
    </lineage>
</organism>
<evidence type="ECO:0000259" key="2">
    <source>
        <dbReference type="Pfam" id="PF01609"/>
    </source>
</evidence>
<protein>
    <recommendedName>
        <fullName evidence="2">Transposase IS4-like domain-containing protein</fullName>
    </recommendedName>
</protein>
<keyword evidence="4" id="KW-1185">Reference proteome</keyword>
<name>A0A366LKF3_9ACTN</name>
<dbReference type="AlphaFoldDB" id="A0A366LKF3"/>
<dbReference type="EMBL" id="QMEY01000037">
    <property type="protein sequence ID" value="RBQ14150.1"/>
    <property type="molecule type" value="Genomic_DNA"/>
</dbReference>
<dbReference type="GO" id="GO:0004803">
    <property type="term" value="F:transposase activity"/>
    <property type="evidence" value="ECO:0007669"/>
    <property type="project" value="InterPro"/>
</dbReference>
<evidence type="ECO:0000256" key="1">
    <source>
        <dbReference type="SAM" id="MobiDB-lite"/>
    </source>
</evidence>
<comment type="caution">
    <text evidence="3">The sequence shown here is derived from an EMBL/GenBank/DDBJ whole genome shotgun (WGS) entry which is preliminary data.</text>
</comment>
<evidence type="ECO:0000313" key="3">
    <source>
        <dbReference type="EMBL" id="RBQ14150.1"/>
    </source>
</evidence>
<gene>
    <name evidence="3" type="ORF">DP939_42075</name>
</gene>
<dbReference type="InterPro" id="IPR002559">
    <property type="entry name" value="Transposase_11"/>
</dbReference>
<dbReference type="Proteomes" id="UP000253303">
    <property type="component" value="Unassembled WGS sequence"/>
</dbReference>
<dbReference type="GO" id="GO:0003677">
    <property type="term" value="F:DNA binding"/>
    <property type="evidence" value="ECO:0007669"/>
    <property type="project" value="InterPro"/>
</dbReference>
<dbReference type="PANTHER" id="PTHR30007:SF0">
    <property type="entry name" value="TRANSPOSASE"/>
    <property type="match status" value="1"/>
</dbReference>
<proteinExistence type="predicted"/>
<dbReference type="GO" id="GO:0006313">
    <property type="term" value="P:DNA transposition"/>
    <property type="evidence" value="ECO:0007669"/>
    <property type="project" value="InterPro"/>
</dbReference>
<feature type="domain" description="Transposase IS4-like" evidence="2">
    <location>
        <begin position="10"/>
        <end position="82"/>
    </location>
</feature>